<dbReference type="SUPFAM" id="SSF54695">
    <property type="entry name" value="POZ domain"/>
    <property type="match status" value="1"/>
</dbReference>
<dbReference type="InterPro" id="IPR000210">
    <property type="entry name" value="BTB/POZ_dom"/>
</dbReference>
<gene>
    <name evidence="2" type="ORF">CALCODRAFT_507209</name>
</gene>
<dbReference type="AlphaFoldDB" id="A0A165HWF7"/>
<dbReference type="CDD" id="cd18186">
    <property type="entry name" value="BTB_POZ_ZBTB_KLHL-like"/>
    <property type="match status" value="1"/>
</dbReference>
<evidence type="ECO:0000313" key="2">
    <source>
        <dbReference type="EMBL" id="KZT59835.1"/>
    </source>
</evidence>
<dbReference type="SMART" id="SM00225">
    <property type="entry name" value="BTB"/>
    <property type="match status" value="1"/>
</dbReference>
<dbReference type="PROSITE" id="PS50097">
    <property type="entry name" value="BTB"/>
    <property type="match status" value="1"/>
</dbReference>
<dbReference type="InterPro" id="IPR011333">
    <property type="entry name" value="SKP1/BTB/POZ_sf"/>
</dbReference>
<dbReference type="Proteomes" id="UP000076842">
    <property type="component" value="Unassembled WGS sequence"/>
</dbReference>
<organism evidence="2 3">
    <name type="scientific">Calocera cornea HHB12733</name>
    <dbReference type="NCBI Taxonomy" id="1353952"/>
    <lineage>
        <taxon>Eukaryota</taxon>
        <taxon>Fungi</taxon>
        <taxon>Dikarya</taxon>
        <taxon>Basidiomycota</taxon>
        <taxon>Agaricomycotina</taxon>
        <taxon>Dacrymycetes</taxon>
        <taxon>Dacrymycetales</taxon>
        <taxon>Dacrymycetaceae</taxon>
        <taxon>Calocera</taxon>
    </lineage>
</organism>
<evidence type="ECO:0000313" key="3">
    <source>
        <dbReference type="Proteomes" id="UP000076842"/>
    </source>
</evidence>
<keyword evidence="3" id="KW-1185">Reference proteome</keyword>
<protein>
    <recommendedName>
        <fullName evidence="1">BTB domain-containing protein</fullName>
    </recommendedName>
</protein>
<dbReference type="STRING" id="1353952.A0A165HWF7"/>
<proteinExistence type="predicted"/>
<dbReference type="InParanoid" id="A0A165HWF7"/>
<sequence length="296" mass="33236">MSQAPLPGSPPAAPTVRTLVLLNPGNSLPGETDIIIRSGNDKDFRAHKLWLSFVSPVWKAEIDALPCTAPPALPVLQLAESADVLRLLLQSIYPVETRSRPKQLDRVRSGLEAAAKYEIKVAINTLREYLVHHDFLTKAPLAVMSIALARKLRAEADRGFEETFKLREDHLLRDCPVDLTGRDLAALLHYRHVRAEKMIEWLDAYFANNTEEVPRCEACGETAAWASYWLGEADYMLVQHPVTDTIFSLGFVKNAKAYHLHGCECAGVEEPWQGELLHIKEEMDAEFPIPKHWIGD</sequence>
<name>A0A165HWF7_9BASI</name>
<dbReference type="Pfam" id="PF00651">
    <property type="entry name" value="BTB"/>
    <property type="match status" value="1"/>
</dbReference>
<accession>A0A165HWF7</accession>
<dbReference type="OrthoDB" id="3357985at2759"/>
<reference evidence="2 3" key="1">
    <citation type="journal article" date="2016" name="Mol. Biol. Evol.">
        <title>Comparative Genomics of Early-Diverging Mushroom-Forming Fungi Provides Insights into the Origins of Lignocellulose Decay Capabilities.</title>
        <authorList>
            <person name="Nagy L.G."/>
            <person name="Riley R."/>
            <person name="Tritt A."/>
            <person name="Adam C."/>
            <person name="Daum C."/>
            <person name="Floudas D."/>
            <person name="Sun H."/>
            <person name="Yadav J.S."/>
            <person name="Pangilinan J."/>
            <person name="Larsson K.H."/>
            <person name="Matsuura K."/>
            <person name="Barry K."/>
            <person name="Labutti K."/>
            <person name="Kuo R."/>
            <person name="Ohm R.A."/>
            <person name="Bhattacharya S.S."/>
            <person name="Shirouzu T."/>
            <person name="Yoshinaga Y."/>
            <person name="Martin F.M."/>
            <person name="Grigoriev I.V."/>
            <person name="Hibbett D.S."/>
        </authorList>
    </citation>
    <scope>NUCLEOTIDE SEQUENCE [LARGE SCALE GENOMIC DNA]</scope>
    <source>
        <strain evidence="2 3">HHB12733</strain>
    </source>
</reference>
<dbReference type="Gene3D" id="3.30.710.10">
    <property type="entry name" value="Potassium Channel Kv1.1, Chain A"/>
    <property type="match status" value="1"/>
</dbReference>
<evidence type="ECO:0000259" key="1">
    <source>
        <dbReference type="PROSITE" id="PS50097"/>
    </source>
</evidence>
<dbReference type="EMBL" id="KV423936">
    <property type="protein sequence ID" value="KZT59835.1"/>
    <property type="molecule type" value="Genomic_DNA"/>
</dbReference>
<feature type="domain" description="BTB" evidence="1">
    <location>
        <begin position="32"/>
        <end position="101"/>
    </location>
</feature>